<feature type="compositionally biased region" description="Polar residues" evidence="3">
    <location>
        <begin position="250"/>
        <end position="268"/>
    </location>
</feature>
<evidence type="ECO:0000256" key="1">
    <source>
        <dbReference type="ARBA" id="ARBA00022614"/>
    </source>
</evidence>
<dbReference type="PANTHER" id="PTHR48051:SF1">
    <property type="entry name" value="RAS SUPPRESSOR PROTEIN 1"/>
    <property type="match status" value="1"/>
</dbReference>
<dbReference type="PANTHER" id="PTHR48051">
    <property type="match status" value="1"/>
</dbReference>
<evidence type="ECO:0000313" key="5">
    <source>
        <dbReference type="Proteomes" id="UP000324800"/>
    </source>
</evidence>
<dbReference type="InterPro" id="IPR003591">
    <property type="entry name" value="Leu-rich_rpt_typical-subtyp"/>
</dbReference>
<gene>
    <name evidence="4" type="ORF">EZS28_016651</name>
</gene>
<comment type="caution">
    <text evidence="4">The sequence shown here is derived from an EMBL/GenBank/DDBJ whole genome shotgun (WGS) entry which is preliminary data.</text>
</comment>
<dbReference type="SMART" id="SM00369">
    <property type="entry name" value="LRR_TYP"/>
    <property type="match status" value="6"/>
</dbReference>
<dbReference type="OrthoDB" id="676979at2759"/>
<dbReference type="Pfam" id="PF00560">
    <property type="entry name" value="LRR_1"/>
    <property type="match status" value="1"/>
</dbReference>
<dbReference type="PROSITE" id="PS51450">
    <property type="entry name" value="LRR"/>
    <property type="match status" value="2"/>
</dbReference>
<dbReference type="SUPFAM" id="SSF52058">
    <property type="entry name" value="L domain-like"/>
    <property type="match status" value="1"/>
</dbReference>
<dbReference type="Pfam" id="PF13855">
    <property type="entry name" value="LRR_8"/>
    <property type="match status" value="3"/>
</dbReference>
<sequence>MLSGLKIVPFTCAIFASSQVDTGEILRSLTDETADKIVIVRDKHVLLNFVTKDIDQEKETIDETPVALLAFSLREKDTLFSLIAIGDKIDKEKVSIIMLGLDADVWLDEETLEESWEEEILKASKILKKTVKVEGADEFDPNKKKPQQVGFLRQPVHCPVLPHDIEIVRQTIGAIDVLYLPCFPANTDDLFKDNWRKPDVISEKLDRKHKQEKQGAQLNDSGNKSDKLEYASSVTENEQKNNSNEESSDVLDSNANQSSESDNGSNYKHVQNVLTQIARIAMYNEERTQKKKWYSVFKKKENIQDEIEDEQIIALSPHRLDLRFKGLLQIPNPKQLPPHPLHNYSTLQFLDKTLQDMKKSAIQALKENKTGIVNIEQINQEKDKKTKEQEEKELNEYSDKYGLDINHIIYLHNKFMKIKENIESKLDFEAEEEGNQKSKDKSNNKSDSKTNPKSSSNTQQIKSRHTRNVSQNTSLKMASEFVLRDPTFYPSQMCTEFDFSFNAITVVPFELKEYLHVVFLDLSHNGFTSLELKKKEIEEQKEKPIAPSPLGQMDYESRQQNEYLNFDSTAQIIGFGQTENILNSGGTPVLTPTHLKSSSIATTSSLDQIESNSTANLSQVQIEQIYIPDNGISNLIHLRRLNLSHNFFTSFNYKLPDSLLSLDLSHNILTHDKIFQSVKPKYLQELDLSYNQIEIIPDPVLEIQTLLSLSLTGNSIKQLDTRIRGNLQQLRHLGLSDNLIDKIPSDVNFPALQSIELEYNRFNDIPLKPFFQKQKQRRLSLRGNLLPFLPASLSFLRGVHILDLSYNSLSDLPPDITSCKELRVLILRRNQFASLPTVISQIPNLAVLDVSGNKIDMHANLQLSNNDSLRVVDLSANGIVQLPNQIKNWKRLKHLILGDNLLQTLPANIALLDDLQFIDVSNNPFYAPPVELKNKKDSKKEVRIKFTGTPLFDKLDSVGEATATWILGTMEARGLPITLKDHIGRLFPAFQDPNTDNLSSLDTAHQNVTSAMNNLNQGRGNHIGSSSEQQGQDIDKNNEIEMLVRFLGSPVAPRLPVVDYSSLSKLPFQQGPD</sequence>
<feature type="region of interest" description="Disordered" evidence="3">
    <location>
        <begin position="429"/>
        <end position="471"/>
    </location>
</feature>
<name>A0A5J4VZY2_9EUKA</name>
<evidence type="ECO:0000256" key="3">
    <source>
        <dbReference type="SAM" id="MobiDB-lite"/>
    </source>
</evidence>
<dbReference type="Gene3D" id="3.80.10.10">
    <property type="entry name" value="Ribonuclease Inhibitor"/>
    <property type="match status" value="3"/>
</dbReference>
<dbReference type="InterPro" id="IPR032675">
    <property type="entry name" value="LRR_dom_sf"/>
</dbReference>
<dbReference type="InterPro" id="IPR001611">
    <property type="entry name" value="Leu-rich_rpt"/>
</dbReference>
<organism evidence="4 5">
    <name type="scientific">Streblomastix strix</name>
    <dbReference type="NCBI Taxonomy" id="222440"/>
    <lineage>
        <taxon>Eukaryota</taxon>
        <taxon>Metamonada</taxon>
        <taxon>Preaxostyla</taxon>
        <taxon>Oxymonadida</taxon>
        <taxon>Streblomastigidae</taxon>
        <taxon>Streblomastix</taxon>
    </lineage>
</organism>
<accession>A0A5J4VZY2</accession>
<protein>
    <submittedName>
        <fullName evidence="4">Putative leucine rich repeat protein</fullName>
    </submittedName>
</protein>
<evidence type="ECO:0000256" key="2">
    <source>
        <dbReference type="ARBA" id="ARBA00022737"/>
    </source>
</evidence>
<reference evidence="4 5" key="1">
    <citation type="submission" date="2019-03" db="EMBL/GenBank/DDBJ databases">
        <title>Single cell metagenomics reveals metabolic interactions within the superorganism composed of flagellate Streblomastix strix and complex community of Bacteroidetes bacteria on its surface.</title>
        <authorList>
            <person name="Treitli S.C."/>
            <person name="Kolisko M."/>
            <person name="Husnik F."/>
            <person name="Keeling P."/>
            <person name="Hampl V."/>
        </authorList>
    </citation>
    <scope>NUCLEOTIDE SEQUENCE [LARGE SCALE GENOMIC DNA]</scope>
    <source>
        <strain evidence="4">ST1C</strain>
    </source>
</reference>
<keyword evidence="2" id="KW-0677">Repeat</keyword>
<dbReference type="EMBL" id="SNRW01004227">
    <property type="protein sequence ID" value="KAA6387823.1"/>
    <property type="molecule type" value="Genomic_DNA"/>
</dbReference>
<evidence type="ECO:0000313" key="4">
    <source>
        <dbReference type="EMBL" id="KAA6387823.1"/>
    </source>
</evidence>
<feature type="compositionally biased region" description="Basic and acidic residues" evidence="3">
    <location>
        <begin position="429"/>
        <end position="450"/>
    </location>
</feature>
<dbReference type="AlphaFoldDB" id="A0A5J4VZY2"/>
<dbReference type="GO" id="GO:0005737">
    <property type="term" value="C:cytoplasm"/>
    <property type="evidence" value="ECO:0007669"/>
    <property type="project" value="TreeGrafter"/>
</dbReference>
<dbReference type="Proteomes" id="UP000324800">
    <property type="component" value="Unassembled WGS sequence"/>
</dbReference>
<feature type="region of interest" description="Disordered" evidence="3">
    <location>
        <begin position="202"/>
        <end position="268"/>
    </location>
</feature>
<dbReference type="InterPro" id="IPR050216">
    <property type="entry name" value="LRR_domain-containing"/>
</dbReference>
<keyword evidence="1" id="KW-0433">Leucine-rich repeat</keyword>
<proteinExistence type="predicted"/>